<feature type="compositionally biased region" description="Polar residues" evidence="4">
    <location>
        <begin position="581"/>
        <end position="594"/>
    </location>
</feature>
<name>A0AA88H1Y0_NAELO</name>
<dbReference type="Pfam" id="PF00135">
    <property type="entry name" value="COesterase"/>
    <property type="match status" value="1"/>
</dbReference>
<accession>A0AA88H1Y0</accession>
<dbReference type="InterPro" id="IPR050309">
    <property type="entry name" value="Type-B_Carboxylest/Lipase"/>
</dbReference>
<keyword evidence="7" id="KW-1185">Reference proteome</keyword>
<comment type="caution">
    <text evidence="6">The sequence shown here is derived from an EMBL/GenBank/DDBJ whole genome shotgun (WGS) entry which is preliminary data.</text>
</comment>
<protein>
    <recommendedName>
        <fullName evidence="3">Carboxylic ester hydrolase</fullName>
        <ecNumber evidence="3">3.1.1.-</ecNumber>
    </recommendedName>
</protein>
<evidence type="ECO:0000256" key="3">
    <source>
        <dbReference type="RuleBase" id="RU361235"/>
    </source>
</evidence>
<dbReference type="PANTHER" id="PTHR11559">
    <property type="entry name" value="CARBOXYLESTERASE"/>
    <property type="match status" value="1"/>
</dbReference>
<gene>
    <name evidence="6" type="ORF">C9374_006786</name>
</gene>
<evidence type="ECO:0000259" key="5">
    <source>
        <dbReference type="Pfam" id="PF00135"/>
    </source>
</evidence>
<dbReference type="EMBL" id="PYSW02000002">
    <property type="protein sequence ID" value="KAG2393255.1"/>
    <property type="molecule type" value="Genomic_DNA"/>
</dbReference>
<dbReference type="AlphaFoldDB" id="A0AA88H1Y0"/>
<proteinExistence type="inferred from homology"/>
<dbReference type="InterPro" id="IPR029058">
    <property type="entry name" value="AB_hydrolase_fold"/>
</dbReference>
<comment type="similarity">
    <text evidence="1 3">Belongs to the type-B carboxylesterase/lipase family.</text>
</comment>
<dbReference type="Proteomes" id="UP000816034">
    <property type="component" value="Unassembled WGS sequence"/>
</dbReference>
<feature type="region of interest" description="Disordered" evidence="4">
    <location>
        <begin position="568"/>
        <end position="602"/>
    </location>
</feature>
<evidence type="ECO:0000313" key="7">
    <source>
        <dbReference type="Proteomes" id="UP000816034"/>
    </source>
</evidence>
<dbReference type="PROSITE" id="PS00122">
    <property type="entry name" value="CARBOXYLESTERASE_B_1"/>
    <property type="match status" value="1"/>
</dbReference>
<dbReference type="GO" id="GO:0016787">
    <property type="term" value="F:hydrolase activity"/>
    <property type="evidence" value="ECO:0007669"/>
    <property type="project" value="UniProtKB-KW"/>
</dbReference>
<dbReference type="InterPro" id="IPR002018">
    <property type="entry name" value="CarbesteraseB"/>
</dbReference>
<reference evidence="6 7" key="1">
    <citation type="journal article" date="2018" name="BMC Genomics">
        <title>The genome of Naegleria lovaniensis, the basis for a comparative approach to unravel pathogenicity factors of the human pathogenic amoeba N. fowleri.</title>
        <authorList>
            <person name="Liechti N."/>
            <person name="Schurch N."/>
            <person name="Bruggmann R."/>
            <person name="Wittwer M."/>
        </authorList>
    </citation>
    <scope>NUCLEOTIDE SEQUENCE [LARGE SCALE GENOMIC DNA]</scope>
    <source>
        <strain evidence="6 7">ATCC 30569</strain>
    </source>
</reference>
<evidence type="ECO:0000313" key="6">
    <source>
        <dbReference type="EMBL" id="KAG2393255.1"/>
    </source>
</evidence>
<feature type="domain" description="Carboxylesterase type B" evidence="5">
    <location>
        <begin position="55"/>
        <end position="521"/>
    </location>
</feature>
<keyword evidence="2 3" id="KW-0378">Hydrolase</keyword>
<sequence length="631" mass="70795">MDTCRSSSSHCPHSTRKSPRLLCQSLYSCLFRNSLCTTTHWFQSFQTTQELPQTPNQPQLFNATRFGYVCVQPKDMGIVYEQPMSEDCLILNIWTPANVTSNALLPVFFWIHGGGFKKGSGNIYAGDHWVQVASELNAPLIVVSVNYRLGVFGFLYDSMFYAENGKTPGNWGLLDQIMALKWVQQNIANFGGDPKRITIGGESAGGVSTALHLVTPLLVRNVDFIGAIMQSSLTMPWEMQFSQDEAQSQSNALKTALNCSSIECLRSLNTQTVVDYQFNLPTDDVFKPALDNYYLPAPFYELLEKNVNDTTRSEAVNVIVGSTLNEMNGFTCGVLPENLTVPQQKAVLGNYFGFSQAVNSIYPQLPNYYKSPSEYPNTLAYMNEILSHAVVQCECRYVSALHSKRLYNSYLFTFDYHFWFTNPCFGSTHGAEVAFLFPSMLKTRAGSYPYKLNPQELELSKDLIMYWSNFIVSGSPNRNALNLYSLNLMRNNGTAKYSLPEWPRYSVCNDSQLIIRMGNHAVDHGIMYGKVCPFWNPFEQLPVLKCNASEPIPTNPYLNPPIPPPVPSKPQVSFSGVKPLVSTSKPTSASGTSPKKSDRTSEGVTWLRMEKMGMWTILWCMMIMTSVAMIL</sequence>
<dbReference type="InterPro" id="IPR019826">
    <property type="entry name" value="Carboxylesterase_B_AS"/>
</dbReference>
<organism evidence="6 7">
    <name type="scientific">Naegleria lovaniensis</name>
    <name type="common">Amoeba</name>
    <dbReference type="NCBI Taxonomy" id="51637"/>
    <lineage>
        <taxon>Eukaryota</taxon>
        <taxon>Discoba</taxon>
        <taxon>Heterolobosea</taxon>
        <taxon>Tetramitia</taxon>
        <taxon>Eutetramitia</taxon>
        <taxon>Vahlkampfiidae</taxon>
        <taxon>Naegleria</taxon>
    </lineage>
</organism>
<evidence type="ECO:0000256" key="2">
    <source>
        <dbReference type="ARBA" id="ARBA00022801"/>
    </source>
</evidence>
<evidence type="ECO:0000256" key="1">
    <source>
        <dbReference type="ARBA" id="ARBA00005964"/>
    </source>
</evidence>
<dbReference type="SUPFAM" id="SSF53474">
    <property type="entry name" value="alpha/beta-Hydrolases"/>
    <property type="match status" value="1"/>
</dbReference>
<dbReference type="RefSeq" id="XP_044555149.1">
    <property type="nucleotide sequence ID" value="XM_044696684.1"/>
</dbReference>
<evidence type="ECO:0000256" key="4">
    <source>
        <dbReference type="SAM" id="MobiDB-lite"/>
    </source>
</evidence>
<dbReference type="Gene3D" id="3.40.50.1820">
    <property type="entry name" value="alpha/beta hydrolase"/>
    <property type="match status" value="1"/>
</dbReference>
<dbReference type="EC" id="3.1.1.-" evidence="3"/>
<dbReference type="GeneID" id="68099240"/>